<dbReference type="InterPro" id="IPR005201">
    <property type="entry name" value="TIM_ENGase"/>
</dbReference>
<dbReference type="GO" id="GO:0033925">
    <property type="term" value="F:mannosyl-glycoprotein endo-beta-N-acetylglucosaminidase activity"/>
    <property type="evidence" value="ECO:0007669"/>
    <property type="project" value="UniProtKB-EC"/>
</dbReference>
<reference evidence="2" key="1">
    <citation type="journal article" date="2021" name="Open Biol.">
        <title>Shared evolutionary footprints suggest mitochondrial oxidative damage underlies multiple complex I losses in fungi.</title>
        <authorList>
            <person name="Schikora-Tamarit M.A."/>
            <person name="Marcet-Houben M."/>
            <person name="Nosek J."/>
            <person name="Gabaldon T."/>
        </authorList>
    </citation>
    <scope>NUCLEOTIDE SEQUENCE</scope>
    <source>
        <strain evidence="2">NCAIM Y.01608</strain>
    </source>
</reference>
<gene>
    <name evidence="2" type="ORF">OGATHE_002095</name>
</gene>
<keyword evidence="3" id="KW-1185">Reference proteome</keyword>
<dbReference type="Proteomes" id="UP000788993">
    <property type="component" value="Unassembled WGS sequence"/>
</dbReference>
<reference evidence="2" key="2">
    <citation type="submission" date="2021-01" db="EMBL/GenBank/DDBJ databases">
        <authorList>
            <person name="Schikora-Tamarit M.A."/>
        </authorList>
    </citation>
    <scope>NUCLEOTIDE SEQUENCE</scope>
    <source>
        <strain evidence="2">NCAIM Y.01608</strain>
    </source>
</reference>
<dbReference type="PANTHER" id="PTHR13246">
    <property type="entry name" value="ENDO BETA N-ACETYLGLUCOSAMINIDASE"/>
    <property type="match status" value="1"/>
</dbReference>
<dbReference type="PANTHER" id="PTHR13246:SF1">
    <property type="entry name" value="CYTOSOLIC ENDO-BETA-N-ACETYLGLUCOSAMINIDASE"/>
    <property type="match status" value="1"/>
</dbReference>
<dbReference type="EMBL" id="JAEUBD010000526">
    <property type="protein sequence ID" value="KAH3674115.1"/>
    <property type="molecule type" value="Genomic_DNA"/>
</dbReference>
<dbReference type="AlphaFoldDB" id="A0A9P8PMA4"/>
<sequence length="745" mass="86338">MPRNTAKHSSLPQTNLPLSSLKCSFFDSLDELANWEKQIREKSFELDDFNKPIEKLAHYTRARQKSTPEDVKLLVCHDLKGGYQINEDADPLGYFPHPDGQHYFLQYPQLVDKFVYFSHHRVSIPPVSWINVCHRNAIKCLGTVIFEGNTYRDFEEADKLLTKQNGEYVFVRCLVALVEYFQFDGYLFNIETRFSNTRIASLLEPFLEQLRAELHVRNPSTELIWYDSYIYPENRVLYKNGVTEANHNFFSCCDSFFTNYWWNVKHLQDNIKNVGVLGSRLKVYAGYDVWGRGTMIGKGGYDSALACQMIKKYRSNVALFAPAWTYEYLARKDFAQNDTRFWIGFFDGESSIATTFKPYSSPLYKINDSNFVFYTNFGSGEGSTFYECGEKVYCDNWVHGSLQMEIPYAIHTRNKNGIQWTLSKEDSFHGGSCVEIKYVEVIDDNGYQLFNNQTVNSFSLFSFFQDCSFPTIHVKLTYKLNHKTKSFFKLKIGYYIERRYRNVQKVRSGCLVIPLLSTNDQWFTLEEPFHVNLQNSHEFIVLDSAAIFYEETEDPFMRAHVVEDQSASSVIDNEEYEKLMNSEIYFDDEDEDWILVPSDISMESTDNGGRENHTWRVISNSIRKKDPKSLPSTSPVLKLGELAIINANDYPSNSFFKLMPVSSVDVTRWEGKILLIWKTNQDSVLYHLIFVDDVFQGISVVSKFVFEDQAVDEKRSKTKCGSSTKVRIDTVNRLGILVKGADMHI</sequence>
<proteinExistence type="predicted"/>
<evidence type="ECO:0000313" key="2">
    <source>
        <dbReference type="EMBL" id="KAH3674115.1"/>
    </source>
</evidence>
<organism evidence="2 3">
    <name type="scientific">Ogataea polymorpha</name>
    <dbReference type="NCBI Taxonomy" id="460523"/>
    <lineage>
        <taxon>Eukaryota</taxon>
        <taxon>Fungi</taxon>
        <taxon>Dikarya</taxon>
        <taxon>Ascomycota</taxon>
        <taxon>Saccharomycotina</taxon>
        <taxon>Pichiomycetes</taxon>
        <taxon>Pichiales</taxon>
        <taxon>Pichiaceae</taxon>
        <taxon>Ogataea</taxon>
    </lineage>
</organism>
<evidence type="ECO:0000259" key="1">
    <source>
        <dbReference type="Pfam" id="PF03644"/>
    </source>
</evidence>
<dbReference type="Gene3D" id="2.60.120.260">
    <property type="entry name" value="Galactose-binding domain-like"/>
    <property type="match status" value="1"/>
</dbReference>
<dbReference type="InterPro" id="IPR032979">
    <property type="entry name" value="ENGase"/>
</dbReference>
<comment type="caution">
    <text evidence="2">The sequence shown here is derived from an EMBL/GenBank/DDBJ whole genome shotgun (WGS) entry which is preliminary data.</text>
</comment>
<dbReference type="GO" id="GO:0005829">
    <property type="term" value="C:cytosol"/>
    <property type="evidence" value="ECO:0007669"/>
    <property type="project" value="UniProtKB-SubCell"/>
</dbReference>
<evidence type="ECO:0000313" key="3">
    <source>
        <dbReference type="Proteomes" id="UP000788993"/>
    </source>
</evidence>
<feature type="domain" description="Cytosolic endo-beta-N-acetylglucosaminidase TIM barrel" evidence="1">
    <location>
        <begin position="96"/>
        <end position="384"/>
    </location>
</feature>
<dbReference type="Pfam" id="PF03644">
    <property type="entry name" value="Glyco_hydro_85"/>
    <property type="match status" value="1"/>
</dbReference>
<name>A0A9P8PMA4_9ASCO</name>
<protein>
    <recommendedName>
        <fullName evidence="1">Cytosolic endo-beta-N-acetylglucosaminidase TIM barrel domain-containing protein</fullName>
    </recommendedName>
</protein>
<accession>A0A9P8PMA4</accession>
<dbReference type="Gene3D" id="3.20.20.80">
    <property type="entry name" value="Glycosidases"/>
    <property type="match status" value="1"/>
</dbReference>